<feature type="domain" description="RNA polymerase sigma-70 region 2" evidence="1">
    <location>
        <begin position="25"/>
        <end position="80"/>
    </location>
</feature>
<gene>
    <name evidence="3" type="ORF">HDE69_002914</name>
</gene>
<sequence>MPVTRNQALIPQLFRLEYTRMTAVLCRHFGLRNIVVAEDIVSETFLKATEVWDLNSLPENPVAWLYAVAKNKTKDYLKRHAIFEAQVKREIKHEALEADPDFNEESISDSQLAMIFAVCNPGNSTEAQICLALQILCGFSIEEIADAFLSKKETIRKRLLRAKNVLRQDNFQIRTLQQNSISSRLDTVLRTLYLLFNEGYFSKSNNQLIRKELCSEAIRLTLFLTENEWTNTPQTNALLALMCFQSSRLAARTNDSGETILYEHQDKSLWSQELIDKGNYYLVNAYSGTEISKYHLEAGIAYWHTSPTDQHKWEHILQLYNQLILIEYSPVTALNRTFALARVYGNERGIQEVEKLKLTGHSEYYALLAYLHKDTAAAKAIDYYQKAITLTKSLPEKETLNREMEKLNKKKSDEDEH</sequence>
<dbReference type="GO" id="GO:0006352">
    <property type="term" value="P:DNA-templated transcription initiation"/>
    <property type="evidence" value="ECO:0007669"/>
    <property type="project" value="InterPro"/>
</dbReference>
<dbReference type="PANTHER" id="PTHR47756">
    <property type="entry name" value="BLL6612 PROTEIN-RELATED"/>
    <property type="match status" value="1"/>
</dbReference>
<dbReference type="InterPro" id="IPR007627">
    <property type="entry name" value="RNA_pol_sigma70_r2"/>
</dbReference>
<dbReference type="InterPro" id="IPR046531">
    <property type="entry name" value="DUF6596"/>
</dbReference>
<dbReference type="PANTHER" id="PTHR47756:SF2">
    <property type="entry name" value="BLL6612 PROTEIN"/>
    <property type="match status" value="1"/>
</dbReference>
<dbReference type="InterPro" id="IPR013325">
    <property type="entry name" value="RNA_pol_sigma_r2"/>
</dbReference>
<dbReference type="InterPro" id="IPR014284">
    <property type="entry name" value="RNA_pol_sigma-70_dom"/>
</dbReference>
<protein>
    <submittedName>
        <fullName evidence="3">RNA polymerase sigma-70 factor (ECF subfamily)</fullName>
    </submittedName>
</protein>
<evidence type="ECO:0000259" key="2">
    <source>
        <dbReference type="Pfam" id="PF20239"/>
    </source>
</evidence>
<dbReference type="SUPFAM" id="SSF88946">
    <property type="entry name" value="Sigma2 domain of RNA polymerase sigma factors"/>
    <property type="match status" value="1"/>
</dbReference>
<accession>A0A7W8YU52</accession>
<name>A0A7W8YU52_9SPHI</name>
<dbReference type="AlphaFoldDB" id="A0A7W8YU52"/>
<dbReference type="Pfam" id="PF20239">
    <property type="entry name" value="DUF6596"/>
    <property type="match status" value="1"/>
</dbReference>
<dbReference type="NCBIfam" id="TIGR02937">
    <property type="entry name" value="sigma70-ECF"/>
    <property type="match status" value="1"/>
</dbReference>
<proteinExistence type="predicted"/>
<dbReference type="SUPFAM" id="SSF88659">
    <property type="entry name" value="Sigma3 and sigma4 domains of RNA polymerase sigma factors"/>
    <property type="match status" value="1"/>
</dbReference>
<evidence type="ECO:0000313" key="4">
    <source>
        <dbReference type="Proteomes" id="UP000537718"/>
    </source>
</evidence>
<dbReference type="EMBL" id="JACHCF010000006">
    <property type="protein sequence ID" value="MBB5621851.1"/>
    <property type="molecule type" value="Genomic_DNA"/>
</dbReference>
<comment type="caution">
    <text evidence="3">The sequence shown here is derived from an EMBL/GenBank/DDBJ whole genome shotgun (WGS) entry which is preliminary data.</text>
</comment>
<dbReference type="GO" id="GO:0003700">
    <property type="term" value="F:DNA-binding transcription factor activity"/>
    <property type="evidence" value="ECO:0007669"/>
    <property type="project" value="InterPro"/>
</dbReference>
<dbReference type="Proteomes" id="UP000537718">
    <property type="component" value="Unassembled WGS sequence"/>
</dbReference>
<dbReference type="InterPro" id="IPR013324">
    <property type="entry name" value="RNA_pol_sigma_r3/r4-like"/>
</dbReference>
<dbReference type="RefSeq" id="WP_183867791.1">
    <property type="nucleotide sequence ID" value="NZ_JACHCF010000006.1"/>
</dbReference>
<organism evidence="3 4">
    <name type="scientific">Pedobacter cryoconitis</name>
    <dbReference type="NCBI Taxonomy" id="188932"/>
    <lineage>
        <taxon>Bacteria</taxon>
        <taxon>Pseudomonadati</taxon>
        <taxon>Bacteroidota</taxon>
        <taxon>Sphingobacteriia</taxon>
        <taxon>Sphingobacteriales</taxon>
        <taxon>Sphingobacteriaceae</taxon>
        <taxon>Pedobacter</taxon>
    </lineage>
</organism>
<feature type="domain" description="DUF6596" evidence="2">
    <location>
        <begin position="184"/>
        <end position="285"/>
    </location>
</feature>
<dbReference type="Gene3D" id="1.10.1740.10">
    <property type="match status" value="1"/>
</dbReference>
<evidence type="ECO:0000259" key="1">
    <source>
        <dbReference type="Pfam" id="PF04542"/>
    </source>
</evidence>
<reference evidence="3 4" key="1">
    <citation type="submission" date="2020-08" db="EMBL/GenBank/DDBJ databases">
        <title>Genomic Encyclopedia of Type Strains, Phase IV (KMG-V): Genome sequencing to study the core and pangenomes of soil and plant-associated prokaryotes.</title>
        <authorList>
            <person name="Whitman W."/>
        </authorList>
    </citation>
    <scope>NUCLEOTIDE SEQUENCE [LARGE SCALE GENOMIC DNA]</scope>
    <source>
        <strain evidence="3 4">MP7CTX6</strain>
    </source>
</reference>
<dbReference type="Pfam" id="PF04542">
    <property type="entry name" value="Sigma70_r2"/>
    <property type="match status" value="1"/>
</dbReference>
<evidence type="ECO:0000313" key="3">
    <source>
        <dbReference type="EMBL" id="MBB5621851.1"/>
    </source>
</evidence>